<keyword evidence="3" id="KW-1185">Reference proteome</keyword>
<evidence type="ECO:0000313" key="2">
    <source>
        <dbReference type="EMBL" id="NGO51564.1"/>
    </source>
</evidence>
<evidence type="ECO:0000256" key="1">
    <source>
        <dbReference type="SAM" id="Coils"/>
    </source>
</evidence>
<organism evidence="2 3">
    <name type="scientific">Allomesorhizobium camelthorni</name>
    <dbReference type="NCBI Taxonomy" id="475069"/>
    <lineage>
        <taxon>Bacteria</taxon>
        <taxon>Pseudomonadati</taxon>
        <taxon>Pseudomonadota</taxon>
        <taxon>Alphaproteobacteria</taxon>
        <taxon>Hyphomicrobiales</taxon>
        <taxon>Phyllobacteriaceae</taxon>
        <taxon>Allomesorhizobium</taxon>
    </lineage>
</organism>
<reference evidence="2 3" key="1">
    <citation type="submission" date="2020-02" db="EMBL/GenBank/DDBJ databases">
        <title>Genome sequence of strain CCNWXJ40-4.</title>
        <authorList>
            <person name="Gao J."/>
            <person name="Sun J."/>
        </authorList>
    </citation>
    <scope>NUCLEOTIDE SEQUENCE [LARGE SCALE GENOMIC DNA]</scope>
    <source>
        <strain evidence="2 3">CCNWXJ 40-4</strain>
    </source>
</reference>
<dbReference type="AlphaFoldDB" id="A0A6G4WAF9"/>
<dbReference type="EMBL" id="JAAKZF010000010">
    <property type="protein sequence ID" value="NGO51564.1"/>
    <property type="molecule type" value="Genomic_DNA"/>
</dbReference>
<evidence type="ECO:0000313" key="3">
    <source>
        <dbReference type="Proteomes" id="UP001642900"/>
    </source>
</evidence>
<dbReference type="RefSeq" id="WP_165027138.1">
    <property type="nucleotide sequence ID" value="NZ_JAAKZF010000010.1"/>
</dbReference>
<comment type="caution">
    <text evidence="2">The sequence shown here is derived from an EMBL/GenBank/DDBJ whole genome shotgun (WGS) entry which is preliminary data.</text>
</comment>
<gene>
    <name evidence="2" type="ORF">G6N73_10300</name>
</gene>
<keyword evidence="1" id="KW-0175">Coiled coil</keyword>
<name>A0A6G4WAF9_9HYPH</name>
<protein>
    <submittedName>
        <fullName evidence="2">Uncharacterized protein</fullName>
    </submittedName>
</protein>
<proteinExistence type="predicted"/>
<dbReference type="Proteomes" id="UP001642900">
    <property type="component" value="Unassembled WGS sequence"/>
</dbReference>
<feature type="coiled-coil region" evidence="1">
    <location>
        <begin position="41"/>
        <end position="68"/>
    </location>
</feature>
<sequence>MNPTMWTWVLTVLGTVATILLPLAVPAIRAAVGKYVAGFVQHHFDQRIETLKSELRRSEEQFTADLREKDRQLRTLTDTTLSLRSTRQMALAARRLQAVEQLWAAKVAIDRMKMAANFMSGLNLEELFKAAEKDDPSIKTLGAMLNQLSGVDLGKEASEASVLSERPFLSPDVWVLFSAYQSVMTHSVVIIKNLALGTTKFLKKEDVLKPLMLLALPEYKNYIEQYGFSGYYHLLDILEQKLLNAITEMLDGKSLDDATLKRSAEIMAAVRGLNIEAKPEIPDGLQGSEIPNPPKIE</sequence>
<accession>A0A6G4WAF9</accession>